<dbReference type="EMBL" id="KV745186">
    <property type="protein sequence ID" value="OCK76721.1"/>
    <property type="molecule type" value="Genomic_DNA"/>
</dbReference>
<feature type="compositionally biased region" description="Basic and acidic residues" evidence="1">
    <location>
        <begin position="109"/>
        <end position="119"/>
    </location>
</feature>
<evidence type="ECO:0000313" key="3">
    <source>
        <dbReference type="Proteomes" id="UP000250266"/>
    </source>
</evidence>
<proteinExistence type="predicted"/>
<reference evidence="2 3" key="1">
    <citation type="journal article" date="2016" name="Nat. Commun.">
        <title>Ectomycorrhizal ecology is imprinted in the genome of the dominant symbiotic fungus Cenococcum geophilum.</title>
        <authorList>
            <consortium name="DOE Joint Genome Institute"/>
            <person name="Peter M."/>
            <person name="Kohler A."/>
            <person name="Ohm R.A."/>
            <person name="Kuo A."/>
            <person name="Krutzmann J."/>
            <person name="Morin E."/>
            <person name="Arend M."/>
            <person name="Barry K.W."/>
            <person name="Binder M."/>
            <person name="Choi C."/>
            <person name="Clum A."/>
            <person name="Copeland A."/>
            <person name="Grisel N."/>
            <person name="Haridas S."/>
            <person name="Kipfer T."/>
            <person name="LaButti K."/>
            <person name="Lindquist E."/>
            <person name="Lipzen A."/>
            <person name="Maire R."/>
            <person name="Meier B."/>
            <person name="Mihaltcheva S."/>
            <person name="Molinier V."/>
            <person name="Murat C."/>
            <person name="Poggeler S."/>
            <person name="Quandt C.A."/>
            <person name="Sperisen C."/>
            <person name="Tritt A."/>
            <person name="Tisserant E."/>
            <person name="Crous P.W."/>
            <person name="Henrissat B."/>
            <person name="Nehls U."/>
            <person name="Egli S."/>
            <person name="Spatafora J.W."/>
            <person name="Grigoriev I.V."/>
            <person name="Martin F.M."/>
        </authorList>
    </citation>
    <scope>NUCLEOTIDE SEQUENCE [LARGE SCALE GENOMIC DNA]</scope>
    <source>
        <strain evidence="2 3">CBS 459.81</strain>
    </source>
</reference>
<evidence type="ECO:0000313" key="2">
    <source>
        <dbReference type="EMBL" id="OCK76721.1"/>
    </source>
</evidence>
<accession>A0A8E2E3V0</accession>
<protein>
    <submittedName>
        <fullName evidence="2">Uncharacterized protein</fullName>
    </submittedName>
</protein>
<feature type="compositionally biased region" description="Basic and acidic residues" evidence="1">
    <location>
        <begin position="65"/>
        <end position="85"/>
    </location>
</feature>
<feature type="region of interest" description="Disordered" evidence="1">
    <location>
        <begin position="33"/>
        <end position="119"/>
    </location>
</feature>
<dbReference type="AlphaFoldDB" id="A0A8E2E3V0"/>
<sequence length="119" mass="13312">MGIGHGIYAITNNPEAVHVVLYAAIDRTATVMEERHNESKRSRAATTREKKLVDKAAKKAKKTKKEVERVDNKEPVQQDFRRLTDSKQPLPILADELATPTIELPTGATDEKMDPFLST</sequence>
<feature type="compositionally biased region" description="Basic and acidic residues" evidence="1">
    <location>
        <begin position="33"/>
        <end position="57"/>
    </location>
</feature>
<keyword evidence="3" id="KW-1185">Reference proteome</keyword>
<name>A0A8E2E3V0_9PEZI</name>
<gene>
    <name evidence="2" type="ORF">K432DRAFT_462522</name>
</gene>
<dbReference type="Proteomes" id="UP000250266">
    <property type="component" value="Unassembled WGS sequence"/>
</dbReference>
<evidence type="ECO:0000256" key="1">
    <source>
        <dbReference type="SAM" id="MobiDB-lite"/>
    </source>
</evidence>
<organism evidence="2 3">
    <name type="scientific">Lepidopterella palustris CBS 459.81</name>
    <dbReference type="NCBI Taxonomy" id="1314670"/>
    <lineage>
        <taxon>Eukaryota</taxon>
        <taxon>Fungi</taxon>
        <taxon>Dikarya</taxon>
        <taxon>Ascomycota</taxon>
        <taxon>Pezizomycotina</taxon>
        <taxon>Dothideomycetes</taxon>
        <taxon>Pleosporomycetidae</taxon>
        <taxon>Mytilinidiales</taxon>
        <taxon>Argynnaceae</taxon>
        <taxon>Lepidopterella</taxon>
    </lineage>
</organism>